<organism evidence="2 3">
    <name type="scientific">Actinospica acidiphila</name>
    <dbReference type="NCBI Taxonomy" id="304899"/>
    <lineage>
        <taxon>Bacteria</taxon>
        <taxon>Bacillati</taxon>
        <taxon>Actinomycetota</taxon>
        <taxon>Actinomycetes</taxon>
        <taxon>Catenulisporales</taxon>
        <taxon>Actinospicaceae</taxon>
        <taxon>Actinospica</taxon>
    </lineage>
</organism>
<dbReference type="SMART" id="SM00418">
    <property type="entry name" value="HTH_ARSR"/>
    <property type="match status" value="1"/>
</dbReference>
<dbReference type="PROSITE" id="PS50987">
    <property type="entry name" value="HTH_ARSR_2"/>
    <property type="match status" value="1"/>
</dbReference>
<dbReference type="InterPro" id="IPR036388">
    <property type="entry name" value="WH-like_DNA-bd_sf"/>
</dbReference>
<proteinExistence type="predicted"/>
<name>A0A9X5CVP3_9ACTN</name>
<accession>A0A9X5CVP3</accession>
<comment type="caution">
    <text evidence="2">The sequence shown here is derived from an EMBL/GenBank/DDBJ whole genome shotgun (WGS) entry which is preliminary data.</text>
</comment>
<dbReference type="InterPro" id="IPR036390">
    <property type="entry name" value="WH_DNA-bd_sf"/>
</dbReference>
<dbReference type="AlphaFoldDB" id="A0A9X5CVP3"/>
<dbReference type="Pfam" id="PF12840">
    <property type="entry name" value="HTH_20"/>
    <property type="match status" value="1"/>
</dbReference>
<evidence type="ECO:0000259" key="1">
    <source>
        <dbReference type="PROSITE" id="PS50987"/>
    </source>
</evidence>
<dbReference type="InterPro" id="IPR001845">
    <property type="entry name" value="HTH_ArsR_DNA-bd_dom"/>
</dbReference>
<evidence type="ECO:0000313" key="2">
    <source>
        <dbReference type="EMBL" id="NEC53761.1"/>
    </source>
</evidence>
<dbReference type="Gene3D" id="1.10.10.10">
    <property type="entry name" value="Winged helix-like DNA-binding domain superfamily/Winged helix DNA-binding domain"/>
    <property type="match status" value="1"/>
</dbReference>
<protein>
    <submittedName>
        <fullName evidence="2">Helix-turn-helix domain-containing protein</fullName>
    </submittedName>
</protein>
<feature type="domain" description="HTH arsR-type" evidence="1">
    <location>
        <begin position="1"/>
        <end position="88"/>
    </location>
</feature>
<reference evidence="2 3" key="1">
    <citation type="submission" date="2020-01" db="EMBL/GenBank/DDBJ databases">
        <title>Insect and environment-associated Actinomycetes.</title>
        <authorList>
            <person name="Currrie C."/>
            <person name="Chevrette M."/>
            <person name="Carlson C."/>
            <person name="Stubbendieck R."/>
            <person name="Wendt-Pienkowski E."/>
        </authorList>
    </citation>
    <scope>NUCLEOTIDE SEQUENCE [LARGE SCALE GENOMIC DNA]</scope>
    <source>
        <strain evidence="2 3">SID8189</strain>
    </source>
</reference>
<dbReference type="GO" id="GO:0003700">
    <property type="term" value="F:DNA-binding transcription factor activity"/>
    <property type="evidence" value="ECO:0007669"/>
    <property type="project" value="InterPro"/>
</dbReference>
<keyword evidence="3" id="KW-1185">Reference proteome</keyword>
<dbReference type="EMBL" id="JAAGNA010001228">
    <property type="protein sequence ID" value="NEC53761.1"/>
    <property type="molecule type" value="Genomic_DNA"/>
</dbReference>
<sequence length="88" mass="9621">MDDMLRNPADGTRLGILAWLAEPDTAGRGLTADDVAARLGVPLPAAHSHLRLLTALGLLHPTGQDDGLHYRRDEIRLAEVTQLFEKGW</sequence>
<dbReference type="SUPFAM" id="SSF46785">
    <property type="entry name" value="Winged helix' DNA-binding domain"/>
    <property type="match status" value="1"/>
</dbReference>
<evidence type="ECO:0000313" key="3">
    <source>
        <dbReference type="Proteomes" id="UP000471745"/>
    </source>
</evidence>
<dbReference type="Proteomes" id="UP000471745">
    <property type="component" value="Unassembled WGS sequence"/>
</dbReference>
<gene>
    <name evidence="2" type="ORF">G3I18_35230</name>
</gene>